<comment type="catalytic activity">
    <reaction evidence="3">
        <text>DNA(n) + a 2'-deoxyribonucleoside 5'-triphosphate = DNA(n+1) + diphosphate</text>
        <dbReference type="Rhea" id="RHEA:22508"/>
        <dbReference type="Rhea" id="RHEA-COMP:17339"/>
        <dbReference type="Rhea" id="RHEA-COMP:17340"/>
        <dbReference type="ChEBI" id="CHEBI:33019"/>
        <dbReference type="ChEBI" id="CHEBI:61560"/>
        <dbReference type="ChEBI" id="CHEBI:173112"/>
        <dbReference type="EC" id="2.7.7.7"/>
    </reaction>
</comment>
<evidence type="ECO:0000256" key="3">
    <source>
        <dbReference type="ARBA" id="ARBA00049244"/>
    </source>
</evidence>
<dbReference type="GO" id="GO:0009360">
    <property type="term" value="C:DNA polymerase III complex"/>
    <property type="evidence" value="ECO:0007669"/>
    <property type="project" value="TreeGrafter"/>
</dbReference>
<proteinExistence type="predicted"/>
<dbReference type="GO" id="GO:0003887">
    <property type="term" value="F:DNA-directed DNA polymerase activity"/>
    <property type="evidence" value="ECO:0007669"/>
    <property type="project" value="UniProtKB-KW"/>
</dbReference>
<keyword evidence="2" id="KW-0239">DNA-directed DNA polymerase</keyword>
<organism evidence="4 5">
    <name type="scientific">Colwellia ponticola</name>
    <dbReference type="NCBI Taxonomy" id="2304625"/>
    <lineage>
        <taxon>Bacteria</taxon>
        <taxon>Pseudomonadati</taxon>
        <taxon>Pseudomonadota</taxon>
        <taxon>Gammaproteobacteria</taxon>
        <taxon>Alteromonadales</taxon>
        <taxon>Colwelliaceae</taxon>
        <taxon>Colwellia</taxon>
    </lineage>
</organism>
<accession>A0A8H2JK20</accession>
<dbReference type="GO" id="GO:0006261">
    <property type="term" value="P:DNA-templated DNA replication"/>
    <property type="evidence" value="ECO:0007669"/>
    <property type="project" value="TreeGrafter"/>
</dbReference>
<comment type="caution">
    <text evidence="4">The sequence shown here is derived from an EMBL/GenBank/DDBJ whole genome shotgun (WGS) entry which is preliminary data.</text>
</comment>
<keyword evidence="2" id="KW-0808">Transferase</keyword>
<dbReference type="Proteomes" id="UP000307702">
    <property type="component" value="Unassembled WGS sequence"/>
</dbReference>
<dbReference type="RefSeq" id="WP_138623984.1">
    <property type="nucleotide sequence ID" value="NZ_SZVP01000014.1"/>
</dbReference>
<keyword evidence="2" id="KW-0548">Nucleotidyltransferase</keyword>
<dbReference type="PANTHER" id="PTHR11669">
    <property type="entry name" value="REPLICATION FACTOR C / DNA POLYMERASE III GAMMA-TAU SUBUNIT"/>
    <property type="match status" value="1"/>
</dbReference>
<dbReference type="PANTHER" id="PTHR11669:SF8">
    <property type="entry name" value="DNA POLYMERASE III SUBUNIT DELTA"/>
    <property type="match status" value="1"/>
</dbReference>
<dbReference type="InterPro" id="IPR027417">
    <property type="entry name" value="P-loop_NTPase"/>
</dbReference>
<name>A0A8H2JK20_9GAMM</name>
<evidence type="ECO:0000256" key="2">
    <source>
        <dbReference type="ARBA" id="ARBA00022932"/>
    </source>
</evidence>
<dbReference type="EC" id="2.7.7.7" evidence="1"/>
<dbReference type="InterPro" id="IPR050238">
    <property type="entry name" value="DNA_Rep/Repair_Clamp_Loader"/>
</dbReference>
<evidence type="ECO:0000313" key="4">
    <source>
        <dbReference type="EMBL" id="TMM43294.1"/>
    </source>
</evidence>
<sequence>MLPICREKQRQLSRQFQQKSLAHAIIIQGIEGSGKGVLAQWLIALLICQQPLASQDSSESETINHACGQCKACLLRKSNNYPDHLLLDSDNKTLGVDDIRRGNAFLEKTAHLGKVKTIYIPQAQRMTVAAANALLKTLEEPSPNSYIVLTTEDIESLLPTIISRCAVYIIRPKIGAALLAQLSSSNASLTSMDNDVRSPDNAMITETLNEHAFVNLSHLAELTDEDVFQQCKVFTQHVINYIYNGQNEGELLSQLVDNKHGLRWLEKITANLMRQHYLANQEQQAALNAQRKIPAAVLNQLYQAIISSNKLIKSYSQTNRQLAVEQLLMTIDCIVRP</sequence>
<dbReference type="SUPFAM" id="SSF52540">
    <property type="entry name" value="P-loop containing nucleoside triphosphate hydrolases"/>
    <property type="match status" value="1"/>
</dbReference>
<dbReference type="Pfam" id="PF13177">
    <property type="entry name" value="DNA_pol3_delta2"/>
    <property type="match status" value="1"/>
</dbReference>
<dbReference type="EMBL" id="SZVP01000014">
    <property type="protein sequence ID" value="TMM43294.1"/>
    <property type="molecule type" value="Genomic_DNA"/>
</dbReference>
<protein>
    <recommendedName>
        <fullName evidence="1">DNA-directed DNA polymerase</fullName>
        <ecNumber evidence="1">2.7.7.7</ecNumber>
    </recommendedName>
</protein>
<dbReference type="Gene3D" id="3.40.50.300">
    <property type="entry name" value="P-loop containing nucleotide triphosphate hydrolases"/>
    <property type="match status" value="1"/>
</dbReference>
<gene>
    <name evidence="4" type="ORF">FCS21_13025</name>
</gene>
<reference evidence="4 5" key="1">
    <citation type="submission" date="2019-05" db="EMBL/GenBank/DDBJ databases">
        <title>Colwellia ponticola sp. nov., isolated from seawater.</title>
        <authorList>
            <person name="Yoon J.-H."/>
        </authorList>
    </citation>
    <scope>NUCLEOTIDE SEQUENCE [LARGE SCALE GENOMIC DNA]</scope>
    <source>
        <strain evidence="4 5">OISW-25</strain>
    </source>
</reference>
<dbReference type="AlphaFoldDB" id="A0A8H2JK20"/>
<dbReference type="OrthoDB" id="9811073at2"/>
<evidence type="ECO:0000256" key="1">
    <source>
        <dbReference type="ARBA" id="ARBA00012417"/>
    </source>
</evidence>
<evidence type="ECO:0000313" key="5">
    <source>
        <dbReference type="Proteomes" id="UP000307702"/>
    </source>
</evidence>
<keyword evidence="5" id="KW-1185">Reference proteome</keyword>